<reference evidence="2 3" key="1">
    <citation type="submission" date="2019-08" db="EMBL/GenBank/DDBJ databases">
        <title>Formosa sediminis sp. nov., isolated from marine sediment.</title>
        <authorList>
            <person name="Cao W.R."/>
        </authorList>
    </citation>
    <scope>NUCLEOTIDE SEQUENCE [LARGE SCALE GENOMIC DNA]</scope>
    <source>
        <strain evidence="2 3">1494</strain>
    </source>
</reference>
<evidence type="ECO:0000313" key="3">
    <source>
        <dbReference type="Proteomes" id="UP000324550"/>
    </source>
</evidence>
<protein>
    <submittedName>
        <fullName evidence="2">DUF2141 domain-containing protein</fullName>
    </submittedName>
</protein>
<dbReference type="RefSeq" id="WP_148455580.1">
    <property type="nucleotide sequence ID" value="NZ_VSFC01000050.1"/>
</dbReference>
<dbReference type="EMBL" id="VSFC01000050">
    <property type="protein sequence ID" value="TYA53792.1"/>
    <property type="molecule type" value="Genomic_DNA"/>
</dbReference>
<organism evidence="2 3">
    <name type="scientific">Formosa maritima</name>
    <dbReference type="NCBI Taxonomy" id="2592046"/>
    <lineage>
        <taxon>Bacteria</taxon>
        <taxon>Pseudomonadati</taxon>
        <taxon>Bacteroidota</taxon>
        <taxon>Flavobacteriia</taxon>
        <taxon>Flavobacteriales</taxon>
        <taxon>Flavobacteriaceae</taxon>
        <taxon>Formosa</taxon>
    </lineage>
</organism>
<dbReference type="InterPro" id="IPR018673">
    <property type="entry name" value="DUF2141"/>
</dbReference>
<dbReference type="Pfam" id="PF09912">
    <property type="entry name" value="DUF2141"/>
    <property type="match status" value="1"/>
</dbReference>
<evidence type="ECO:0000313" key="2">
    <source>
        <dbReference type="EMBL" id="TYA53792.1"/>
    </source>
</evidence>
<keyword evidence="3" id="KW-1185">Reference proteome</keyword>
<evidence type="ECO:0000256" key="1">
    <source>
        <dbReference type="SAM" id="SignalP"/>
    </source>
</evidence>
<keyword evidence="1" id="KW-0732">Signal</keyword>
<feature type="chain" id="PRO_5023125670" evidence="1">
    <location>
        <begin position="20"/>
        <end position="140"/>
    </location>
</feature>
<dbReference type="OrthoDB" id="9788332at2"/>
<dbReference type="Proteomes" id="UP000324550">
    <property type="component" value="Unassembled WGS sequence"/>
</dbReference>
<dbReference type="AlphaFoldDB" id="A0A5D0G7H8"/>
<proteinExistence type="predicted"/>
<name>A0A5D0G7H8_9FLAO</name>
<gene>
    <name evidence="2" type="ORF">FVF61_09245</name>
</gene>
<feature type="signal peptide" evidence="1">
    <location>
        <begin position="1"/>
        <end position="19"/>
    </location>
</feature>
<sequence>MKTLALILSLVLTTSLNLAQDNIETYSIAIKIDNALNNDGHMLIGLHNADTFMKGKGIQNSKSKITDGVVNITFENVTPGIYAIMVLHDANDNGKMDFDTSGMPKESYGMSNNPMLFGPPTFTDAKFELLNEDKEIIIRF</sequence>
<comment type="caution">
    <text evidence="2">The sequence shown here is derived from an EMBL/GenBank/DDBJ whole genome shotgun (WGS) entry which is preliminary data.</text>
</comment>
<accession>A0A5D0G7H8</accession>